<dbReference type="Pfam" id="PF00102">
    <property type="entry name" value="Y_phosphatase"/>
    <property type="match status" value="1"/>
</dbReference>
<dbReference type="PROSITE" id="PS00383">
    <property type="entry name" value="TYR_PHOSPHATASE_1"/>
    <property type="match status" value="1"/>
</dbReference>
<dbReference type="GO" id="GO:0004725">
    <property type="term" value="F:protein tyrosine phosphatase activity"/>
    <property type="evidence" value="ECO:0007669"/>
    <property type="project" value="InterPro"/>
</dbReference>
<feature type="region of interest" description="Disordered" evidence="1">
    <location>
        <begin position="13"/>
        <end position="55"/>
    </location>
</feature>
<organism evidence="4 5">
    <name type="scientific">Caenorhabditis japonica</name>
    <dbReference type="NCBI Taxonomy" id="281687"/>
    <lineage>
        <taxon>Eukaryota</taxon>
        <taxon>Metazoa</taxon>
        <taxon>Ecdysozoa</taxon>
        <taxon>Nematoda</taxon>
        <taxon>Chromadorea</taxon>
        <taxon>Rhabditida</taxon>
        <taxon>Rhabditina</taxon>
        <taxon>Rhabditomorpha</taxon>
        <taxon>Rhabditoidea</taxon>
        <taxon>Rhabditidae</taxon>
        <taxon>Peloderinae</taxon>
        <taxon>Caenorhabditis</taxon>
    </lineage>
</organism>
<dbReference type="PANTHER" id="PTHR46163">
    <property type="entry name" value="TYROSINE-PROTEIN PHOSPHATASE-RELATED"/>
    <property type="match status" value="1"/>
</dbReference>
<dbReference type="PANTHER" id="PTHR46163:SF8">
    <property type="entry name" value="PROTEIN-TYROSINE PHOSPHATASE"/>
    <property type="match status" value="1"/>
</dbReference>
<dbReference type="SMART" id="SM00194">
    <property type="entry name" value="PTPc"/>
    <property type="match status" value="1"/>
</dbReference>
<evidence type="ECO:0008006" key="6">
    <source>
        <dbReference type="Google" id="ProtNLM"/>
    </source>
</evidence>
<evidence type="ECO:0000313" key="4">
    <source>
        <dbReference type="EnsemblMetazoa" id="CJA04565.1"/>
    </source>
</evidence>
<dbReference type="SMART" id="SM00404">
    <property type="entry name" value="PTPc_motif"/>
    <property type="match status" value="1"/>
</dbReference>
<name>A0A8R1DJI0_CAEJA</name>
<dbReference type="CDD" id="cd00047">
    <property type="entry name" value="PTPc"/>
    <property type="match status" value="1"/>
</dbReference>
<evidence type="ECO:0000259" key="2">
    <source>
        <dbReference type="PROSITE" id="PS50055"/>
    </source>
</evidence>
<dbReference type="PRINTS" id="PR00700">
    <property type="entry name" value="PRTYPHPHTASE"/>
</dbReference>
<feature type="domain" description="Tyrosine specific protein phosphatases" evidence="3">
    <location>
        <begin position="255"/>
        <end position="329"/>
    </location>
</feature>
<sequence>MCITKKAIKKENVPKRKAVIKKESSQRSNDVDVAESKKDDTSVKGSKKSMKIKTPAPDAKAMKIVKPWVQRALDMGVPSLMDEFKTLSKWTPDGMTTEAFNANKDKNRYQDVPCQDKGRVVLKFGGYTGDYIHANYVSTPRDPKRFICAQGPLENTQHAFWAMAVQEKVETIIMLCNCIEKMKIKCHQYWPEEKDKKLSFGEAPNQIHITNLGAKKMSPDEQCINETSLKVEWADGTRTIRHLQWENWPDRGVPETNLTAINLLSYTRATKFSILVHCSAGIGRTGTIVAISYVMDKMMAGDDCMAMNELLKELRSQRPWSIQNEFQYLYLHRVLLAYFLERHKEMYGDLLKGENGAKYDKWMEEYKLATAQP</sequence>
<dbReference type="Proteomes" id="UP000005237">
    <property type="component" value="Unassembled WGS sequence"/>
</dbReference>
<evidence type="ECO:0000313" key="5">
    <source>
        <dbReference type="Proteomes" id="UP000005237"/>
    </source>
</evidence>
<dbReference type="PROSITE" id="PS50056">
    <property type="entry name" value="TYR_PHOSPHATASE_2"/>
    <property type="match status" value="1"/>
</dbReference>
<protein>
    <recommendedName>
        <fullName evidence="6">Protein-tyrosine-phosphatase</fullName>
    </recommendedName>
</protein>
<dbReference type="PROSITE" id="PS50055">
    <property type="entry name" value="TYR_PHOSPHATASE_PTP"/>
    <property type="match status" value="1"/>
</dbReference>
<dbReference type="InterPro" id="IPR003595">
    <property type="entry name" value="Tyr_Pase_cat"/>
</dbReference>
<evidence type="ECO:0000259" key="3">
    <source>
        <dbReference type="PROSITE" id="PS50056"/>
    </source>
</evidence>
<dbReference type="EnsemblMetazoa" id="CJA04565.1">
    <property type="protein sequence ID" value="CJA04565.1"/>
    <property type="gene ID" value="WBGene00123770"/>
</dbReference>
<accession>A0A8R1DJI0</accession>
<feature type="compositionally biased region" description="Basic and acidic residues" evidence="1">
    <location>
        <begin position="13"/>
        <end position="25"/>
    </location>
</feature>
<reference evidence="5" key="1">
    <citation type="submission" date="2010-08" db="EMBL/GenBank/DDBJ databases">
        <authorList>
            <consortium name="Caenorhabditis japonica Sequencing Consortium"/>
            <person name="Wilson R.K."/>
        </authorList>
    </citation>
    <scope>NUCLEOTIDE SEQUENCE [LARGE SCALE GENOMIC DNA]</scope>
    <source>
        <strain evidence="5">DF5081</strain>
    </source>
</reference>
<dbReference type="Gene3D" id="3.90.190.10">
    <property type="entry name" value="Protein tyrosine phosphatase superfamily"/>
    <property type="match status" value="1"/>
</dbReference>
<proteinExistence type="predicted"/>
<dbReference type="InterPro" id="IPR052782">
    <property type="entry name" value="Oocyte-zygote_transition_reg"/>
</dbReference>
<evidence type="ECO:0000256" key="1">
    <source>
        <dbReference type="SAM" id="MobiDB-lite"/>
    </source>
</evidence>
<dbReference type="AlphaFoldDB" id="A0A8R1DJI0"/>
<dbReference type="InterPro" id="IPR029021">
    <property type="entry name" value="Prot-tyrosine_phosphatase-like"/>
</dbReference>
<dbReference type="InterPro" id="IPR016130">
    <property type="entry name" value="Tyr_Pase_AS"/>
</dbReference>
<reference evidence="4" key="2">
    <citation type="submission" date="2022-06" db="UniProtKB">
        <authorList>
            <consortium name="EnsemblMetazoa"/>
        </authorList>
    </citation>
    <scope>IDENTIFICATION</scope>
    <source>
        <strain evidence="4">DF5081</strain>
    </source>
</reference>
<dbReference type="SUPFAM" id="SSF52799">
    <property type="entry name" value="(Phosphotyrosine protein) phosphatases II"/>
    <property type="match status" value="1"/>
</dbReference>
<feature type="domain" description="Tyrosine-protein phosphatase" evidence="2">
    <location>
        <begin position="80"/>
        <end position="338"/>
    </location>
</feature>
<dbReference type="InterPro" id="IPR000242">
    <property type="entry name" value="PTP_cat"/>
</dbReference>
<dbReference type="InterPro" id="IPR000387">
    <property type="entry name" value="Tyr_Pase_dom"/>
</dbReference>
<dbReference type="OMA" id="PGIDNDY"/>
<keyword evidence="5" id="KW-1185">Reference proteome</keyword>